<reference evidence="2" key="1">
    <citation type="journal article" date="2023" name="Front. Plant Sci.">
        <title>Chromosomal-level genome assembly of Melastoma candidum provides insights into trichome evolution.</title>
        <authorList>
            <person name="Zhong Y."/>
            <person name="Wu W."/>
            <person name="Sun C."/>
            <person name="Zou P."/>
            <person name="Liu Y."/>
            <person name="Dai S."/>
            <person name="Zhou R."/>
        </authorList>
    </citation>
    <scope>NUCLEOTIDE SEQUENCE [LARGE SCALE GENOMIC DNA]</scope>
</reference>
<sequence>MAARITALMAAVAFVLVLVSSATKVYGAFPASLTLGRVFPVKGSTRIELRKMMARDRARHGRMLSSLEAVDFPVKGSYDPFTVGLYYTKVQLGNPSRDFYVQIDTGSDVLWVNCDSCSGCPRKSGLPISINQFNPSRSSSASVVSCTSQICTDGLVSSDSTCSGSGCSFSFQYGDGSGATGYYVSDKMHFDTIPGGNSQYANSSASIVFGCGMTVTGELTKSDRAVSGIFGLGRQSMSVVSQLASQGVTPNVFSHCLRGDGKGGGILVLGEIVEPNIVYSPLVPSQPHYNLNLQSISVGGQKLAIDSTVFSTSNGKGTIIDSGTTLAYLAEAAYGPFVTAITESISWSARVFSSQGSQCYMITSSVAEVFPQISLNFEEATMMLGPQDYLLQQDSVGGVQVWCMGISKISGQDMTILGDLVLKDKIIIYDLANQRIGWAKYDCSKSVNVSTTINTGRNNYVNTGQSGDNKSAMHGASTRLSVIAGAILFSVLWATAFS</sequence>
<name>A0ACB9NWL3_9MYRT</name>
<dbReference type="Proteomes" id="UP001057402">
    <property type="component" value="Chromosome 7"/>
</dbReference>
<gene>
    <name evidence="1" type="ORF">MLD38_025269</name>
</gene>
<protein>
    <submittedName>
        <fullName evidence="1">Uncharacterized protein</fullName>
    </submittedName>
</protein>
<organism evidence="1 2">
    <name type="scientific">Melastoma candidum</name>
    <dbReference type="NCBI Taxonomy" id="119954"/>
    <lineage>
        <taxon>Eukaryota</taxon>
        <taxon>Viridiplantae</taxon>
        <taxon>Streptophyta</taxon>
        <taxon>Embryophyta</taxon>
        <taxon>Tracheophyta</taxon>
        <taxon>Spermatophyta</taxon>
        <taxon>Magnoliopsida</taxon>
        <taxon>eudicotyledons</taxon>
        <taxon>Gunneridae</taxon>
        <taxon>Pentapetalae</taxon>
        <taxon>rosids</taxon>
        <taxon>malvids</taxon>
        <taxon>Myrtales</taxon>
        <taxon>Melastomataceae</taxon>
        <taxon>Melastomatoideae</taxon>
        <taxon>Melastomateae</taxon>
        <taxon>Melastoma</taxon>
    </lineage>
</organism>
<comment type="caution">
    <text evidence="1">The sequence shown here is derived from an EMBL/GenBank/DDBJ whole genome shotgun (WGS) entry which is preliminary data.</text>
</comment>
<evidence type="ECO:0000313" key="2">
    <source>
        <dbReference type="Proteomes" id="UP001057402"/>
    </source>
</evidence>
<keyword evidence="2" id="KW-1185">Reference proteome</keyword>
<dbReference type="EMBL" id="CM042886">
    <property type="protein sequence ID" value="KAI4340436.1"/>
    <property type="molecule type" value="Genomic_DNA"/>
</dbReference>
<accession>A0ACB9NWL3</accession>
<proteinExistence type="predicted"/>
<evidence type="ECO:0000313" key="1">
    <source>
        <dbReference type="EMBL" id="KAI4340436.1"/>
    </source>
</evidence>